<dbReference type="InterPro" id="IPR012341">
    <property type="entry name" value="6hp_glycosidase-like_sf"/>
</dbReference>
<dbReference type="SUPFAM" id="SSF48208">
    <property type="entry name" value="Six-hairpin glycosidases"/>
    <property type="match status" value="1"/>
</dbReference>
<organism evidence="3 4">
    <name type="scientific">Ancrocorticia populi</name>
    <dbReference type="NCBI Taxonomy" id="2175228"/>
    <lineage>
        <taxon>Bacteria</taxon>
        <taxon>Bacillati</taxon>
        <taxon>Actinomycetota</taxon>
        <taxon>Actinomycetes</taxon>
        <taxon>Actinomycetales</taxon>
        <taxon>Actinomycetaceae</taxon>
        <taxon>Ancrocorticia</taxon>
    </lineage>
</organism>
<feature type="region of interest" description="Disordered" evidence="1">
    <location>
        <begin position="1117"/>
        <end position="1163"/>
    </location>
</feature>
<name>A0A2V1K834_9ACTO</name>
<gene>
    <name evidence="3" type="ORF">DD236_09455</name>
</gene>
<feature type="compositionally biased region" description="Low complexity" evidence="1">
    <location>
        <begin position="1151"/>
        <end position="1163"/>
    </location>
</feature>
<proteinExistence type="predicted"/>
<evidence type="ECO:0000256" key="1">
    <source>
        <dbReference type="SAM" id="MobiDB-lite"/>
    </source>
</evidence>
<protein>
    <submittedName>
        <fullName evidence="3">Sugar-binding protein</fullName>
    </submittedName>
</protein>
<dbReference type="EMBL" id="QETB01000005">
    <property type="protein sequence ID" value="PWF25667.1"/>
    <property type="molecule type" value="Genomic_DNA"/>
</dbReference>
<keyword evidence="4" id="KW-1185">Reference proteome</keyword>
<keyword evidence="2" id="KW-0472">Membrane</keyword>
<accession>A0A2V1K834</accession>
<dbReference type="Gene3D" id="1.50.10.10">
    <property type="match status" value="1"/>
</dbReference>
<feature type="compositionally biased region" description="Low complexity" evidence="1">
    <location>
        <begin position="1135"/>
        <end position="1144"/>
    </location>
</feature>
<dbReference type="InterPro" id="IPR008928">
    <property type="entry name" value="6-hairpin_glycosidase_sf"/>
</dbReference>
<feature type="transmembrane region" description="Helical" evidence="2">
    <location>
        <begin position="1173"/>
        <end position="1193"/>
    </location>
</feature>
<evidence type="ECO:0000256" key="2">
    <source>
        <dbReference type="SAM" id="Phobius"/>
    </source>
</evidence>
<dbReference type="GO" id="GO:0005975">
    <property type="term" value="P:carbohydrate metabolic process"/>
    <property type="evidence" value="ECO:0007669"/>
    <property type="project" value="InterPro"/>
</dbReference>
<keyword evidence="2" id="KW-0812">Transmembrane</keyword>
<dbReference type="Proteomes" id="UP000245283">
    <property type="component" value="Unassembled WGS sequence"/>
</dbReference>
<dbReference type="AlphaFoldDB" id="A0A2V1K834"/>
<evidence type="ECO:0000313" key="3">
    <source>
        <dbReference type="EMBL" id="PWF25667.1"/>
    </source>
</evidence>
<comment type="caution">
    <text evidence="3">The sequence shown here is derived from an EMBL/GenBank/DDBJ whole genome shotgun (WGS) entry which is preliminary data.</text>
</comment>
<evidence type="ECO:0000313" key="4">
    <source>
        <dbReference type="Proteomes" id="UP000245283"/>
    </source>
</evidence>
<sequence>MTALVPAASAASDEGELPFVFSAEELSGQNGSAGTLDLEATGGLDWVHLAGAETNRKVDGDLIEVENLNTDRAMGELGDSPYRYVWSNGTPTESNTAGVTTGGVFFHTGNNGGYEVTVPAGDSWRELILIGGAWQAEAELSVQASSESEPSYVEAVSAGEASEVNEYTVLIAPNEGVTFTVETESAGEEGNVSLAAATLSDVAEGSFAYSIETGEAPVAVNLTEKGDLDWIHVYGDEVNRKADVDETITVSNRSRKPIPTLGGDWSRTFSWSDGKPTATQDAYGKASVFKADAEYAETTDPRGFDIDLADSDKARTVTFYANTWNADVEMSLYVNGEEDAVATSTNLHDNPAPYGVTQVSFDVPADVSAKLEGQIVTARHEEANVVFAGAAVSEGDSRDDLTKLQELLAAANKANIFSTSEFNLNQLQSAIASTEELLAGDPSDAEIAVQLRILEVAYQMAANAGAYTDTTDPRLQASIGWEGDRHAPFAYIDGSYKLRDRDNLMVRFGIPDIPGKIDWYNAEGYLPAFVSEFEKAGADVSITNFADKATINKNDYEIVYSRMTVTNNNDSEMTLPSVSDELVPLNEGAKQQTVAAGETVTMDYAIAADRFNGTYDWPAADEVKNLGSYDDAYDHMKNYWNDRLEPLVQISELPNEDLINAYKAGFIYTMIIRDDIDGEKRLHVGENSYDLMFDHDTIGIVATLLTSGDFKYAQEYLATLPAQLQYDDAKWKYSWPYALYLQRTGDTEFIKEKFETIKKNTHNVETDRIGDNHDGIMKETEAIDSTGYWTIDNWSALAGLTTYAWIAEQIGEDEEVEWATDQYDSLLDASNTQLDKLIDEYDLDYIPMSMTAPNDQLGDGRDDPRDANWASMFLFGRWGWDGYLFGAEQSGPMFDWIDQTYTHGFENREDITDTIYNFGGYPHGWFSSAYNAGYGSTALRGEQYRDAGIRGYEFMINESQSAPFGWWEGIDYPDEDSPWSINHAAGGGDGGSNQHMWGQSTNTKVLLDSLFALKTDGTAIIGRGVPTDWIADGEVIDIADYPVNIDGRIGYKMATNGNKVTVDFSGDTDKVDQFSIELMALRNNICAVEGKGAEYDFEAGTVTVPSATQKVVITMGADCENPTDPTDPPTDEPTDGPTNGPTDGPTGGSSDGPTDGSTNGSDNNNGSLPFTGFSGLLLALLAALLLAGGVLFVRRSAHLRS</sequence>
<keyword evidence="2" id="KW-1133">Transmembrane helix</keyword>
<reference evidence="4" key="1">
    <citation type="submission" date="2018-05" db="EMBL/GenBank/DDBJ databases">
        <authorList>
            <person name="Li Y."/>
        </authorList>
    </citation>
    <scope>NUCLEOTIDE SEQUENCE [LARGE SCALE GENOMIC DNA]</scope>
    <source>
        <strain evidence="4">sk1b4</strain>
    </source>
</reference>